<keyword evidence="2" id="KW-1185">Reference proteome</keyword>
<name>A0AAD7QZU1_9TELE</name>
<protein>
    <submittedName>
        <fullName evidence="1">Uncharacterized protein</fullName>
    </submittedName>
</protein>
<comment type="caution">
    <text evidence="1">The sequence shown here is derived from an EMBL/GenBank/DDBJ whole genome shotgun (WGS) entry which is preliminary data.</text>
</comment>
<evidence type="ECO:0000313" key="1">
    <source>
        <dbReference type="EMBL" id="KAJ8344591.1"/>
    </source>
</evidence>
<dbReference type="Proteomes" id="UP001221898">
    <property type="component" value="Unassembled WGS sequence"/>
</dbReference>
<gene>
    <name evidence="1" type="ORF">AAFF_G00232090</name>
</gene>
<accession>A0AAD7QZU1</accession>
<evidence type="ECO:0000313" key="2">
    <source>
        <dbReference type="Proteomes" id="UP001221898"/>
    </source>
</evidence>
<organism evidence="1 2">
    <name type="scientific">Aldrovandia affinis</name>
    <dbReference type="NCBI Taxonomy" id="143900"/>
    <lineage>
        <taxon>Eukaryota</taxon>
        <taxon>Metazoa</taxon>
        <taxon>Chordata</taxon>
        <taxon>Craniata</taxon>
        <taxon>Vertebrata</taxon>
        <taxon>Euteleostomi</taxon>
        <taxon>Actinopterygii</taxon>
        <taxon>Neopterygii</taxon>
        <taxon>Teleostei</taxon>
        <taxon>Notacanthiformes</taxon>
        <taxon>Halosauridae</taxon>
        <taxon>Aldrovandia</taxon>
    </lineage>
</organism>
<reference evidence="1" key="1">
    <citation type="journal article" date="2023" name="Science">
        <title>Genome structures resolve the early diversification of teleost fishes.</title>
        <authorList>
            <person name="Parey E."/>
            <person name="Louis A."/>
            <person name="Montfort J."/>
            <person name="Bouchez O."/>
            <person name="Roques C."/>
            <person name="Iampietro C."/>
            <person name="Lluch J."/>
            <person name="Castinel A."/>
            <person name="Donnadieu C."/>
            <person name="Desvignes T."/>
            <person name="Floi Bucao C."/>
            <person name="Jouanno E."/>
            <person name="Wen M."/>
            <person name="Mejri S."/>
            <person name="Dirks R."/>
            <person name="Jansen H."/>
            <person name="Henkel C."/>
            <person name="Chen W.J."/>
            <person name="Zahm M."/>
            <person name="Cabau C."/>
            <person name="Klopp C."/>
            <person name="Thompson A.W."/>
            <person name="Robinson-Rechavi M."/>
            <person name="Braasch I."/>
            <person name="Lecointre G."/>
            <person name="Bobe J."/>
            <person name="Postlethwait J.H."/>
            <person name="Berthelot C."/>
            <person name="Roest Crollius H."/>
            <person name="Guiguen Y."/>
        </authorList>
    </citation>
    <scope>NUCLEOTIDE SEQUENCE</scope>
    <source>
        <tissue evidence="1">Blood</tissue>
    </source>
</reference>
<dbReference type="AlphaFoldDB" id="A0AAD7QZU1"/>
<dbReference type="EMBL" id="JAINUG010003035">
    <property type="protein sequence ID" value="KAJ8344591.1"/>
    <property type="molecule type" value="Genomic_DNA"/>
</dbReference>
<proteinExistence type="predicted"/>
<sequence>MRGAWSMSSLQNVLRYPTVRERKDSRLRSMSVQNSALLDPSARSASSRDRGAFLVPLPSWLIGRHPTRGIRCRNWRGGTCPRPNKGCPEAITERPGQELGLVPSLGLELTGPRQELRQGREQD</sequence>